<dbReference type="Proteomes" id="UP000712600">
    <property type="component" value="Unassembled WGS sequence"/>
</dbReference>
<evidence type="ECO:0000259" key="2">
    <source>
        <dbReference type="Pfam" id="PF03195"/>
    </source>
</evidence>
<evidence type="ECO:0000256" key="1">
    <source>
        <dbReference type="ARBA" id="ARBA00005474"/>
    </source>
</evidence>
<dbReference type="InterPro" id="IPR004883">
    <property type="entry name" value="LOB"/>
</dbReference>
<name>A0A8S9S2J9_BRACR</name>
<comment type="similarity">
    <text evidence="1">Belongs to the LOB domain-containing protein family.</text>
</comment>
<evidence type="ECO:0000313" key="4">
    <source>
        <dbReference type="Proteomes" id="UP000712600"/>
    </source>
</evidence>
<sequence>MFQSDARANDPIEGCYSIIRRLQYEIEYNKNELDMVHHQLAVFRDRAHNLSRTAYADART</sequence>
<dbReference type="Pfam" id="PF03195">
    <property type="entry name" value="LOB"/>
    <property type="match status" value="1"/>
</dbReference>
<gene>
    <name evidence="3" type="ORF">F2Q69_00031707</name>
</gene>
<dbReference type="EMBL" id="QGKX02000088">
    <property type="protein sequence ID" value="KAF3587821.1"/>
    <property type="molecule type" value="Genomic_DNA"/>
</dbReference>
<evidence type="ECO:0000313" key="3">
    <source>
        <dbReference type="EMBL" id="KAF3587821.1"/>
    </source>
</evidence>
<comment type="caution">
    <text evidence="3">The sequence shown here is derived from an EMBL/GenBank/DDBJ whole genome shotgun (WGS) entry which is preliminary data.</text>
</comment>
<feature type="domain" description="LOB" evidence="2">
    <location>
        <begin position="1"/>
        <end position="37"/>
    </location>
</feature>
<dbReference type="AlphaFoldDB" id="A0A8S9S2J9"/>
<proteinExistence type="inferred from homology"/>
<protein>
    <recommendedName>
        <fullName evidence="2">LOB domain-containing protein</fullName>
    </recommendedName>
</protein>
<reference evidence="3" key="1">
    <citation type="submission" date="2019-12" db="EMBL/GenBank/DDBJ databases">
        <title>Genome sequencing and annotation of Brassica cretica.</title>
        <authorList>
            <person name="Studholme D.J."/>
            <person name="Sarris P."/>
        </authorList>
    </citation>
    <scope>NUCLEOTIDE SEQUENCE</scope>
    <source>
        <strain evidence="3">PFS-109/04</strain>
        <tissue evidence="3">Leaf</tissue>
    </source>
</reference>
<accession>A0A8S9S2J9</accession>
<organism evidence="3 4">
    <name type="scientific">Brassica cretica</name>
    <name type="common">Mustard</name>
    <dbReference type="NCBI Taxonomy" id="69181"/>
    <lineage>
        <taxon>Eukaryota</taxon>
        <taxon>Viridiplantae</taxon>
        <taxon>Streptophyta</taxon>
        <taxon>Embryophyta</taxon>
        <taxon>Tracheophyta</taxon>
        <taxon>Spermatophyta</taxon>
        <taxon>Magnoliopsida</taxon>
        <taxon>eudicotyledons</taxon>
        <taxon>Gunneridae</taxon>
        <taxon>Pentapetalae</taxon>
        <taxon>rosids</taxon>
        <taxon>malvids</taxon>
        <taxon>Brassicales</taxon>
        <taxon>Brassicaceae</taxon>
        <taxon>Brassiceae</taxon>
        <taxon>Brassica</taxon>
    </lineage>
</organism>